<dbReference type="CDD" id="cd03440">
    <property type="entry name" value="hot_dog"/>
    <property type="match status" value="1"/>
</dbReference>
<dbReference type="EMBL" id="OUUY01000108">
    <property type="protein sequence ID" value="SPQ01573.1"/>
    <property type="molecule type" value="Genomic_DNA"/>
</dbReference>
<name>A0A2U3QJI7_9BACT</name>
<accession>A0A2U3QJI7</accession>
<dbReference type="InterPro" id="IPR027961">
    <property type="entry name" value="DUF4442"/>
</dbReference>
<sequence length="140" mass="15950">MNVLDLPFNKILLIKKSDVPDTILMLEDRMEYQNHLGTVHASAQYALAEASSGEILERNFGDWKGAYFPVVRRVEAKYKNPAKGRLFSTGFIEQDSAMKAKKELSEKGRTLVDVIVRIVDEENNVTLEGLFTWFIAKNKK</sequence>
<dbReference type="Gene3D" id="3.10.129.10">
    <property type="entry name" value="Hotdog Thioesterase"/>
    <property type="match status" value="1"/>
</dbReference>
<dbReference type="Proteomes" id="UP000245125">
    <property type="component" value="Unassembled WGS sequence"/>
</dbReference>
<dbReference type="OrthoDB" id="5373148at2"/>
<dbReference type="AlphaFoldDB" id="A0A2U3QJI7"/>
<reference evidence="2" key="1">
    <citation type="submission" date="2018-03" db="EMBL/GenBank/DDBJ databases">
        <authorList>
            <person name="Zecchin S."/>
        </authorList>
    </citation>
    <scope>NUCLEOTIDE SEQUENCE [LARGE SCALE GENOMIC DNA]</scope>
</reference>
<organism evidence="1 2">
    <name type="scientific">Candidatus Sulfobium mesophilum</name>
    <dbReference type="NCBI Taxonomy" id="2016548"/>
    <lineage>
        <taxon>Bacteria</taxon>
        <taxon>Pseudomonadati</taxon>
        <taxon>Nitrospirota</taxon>
        <taxon>Nitrospiria</taxon>
        <taxon>Nitrospirales</taxon>
        <taxon>Nitrospiraceae</taxon>
        <taxon>Candidatus Sulfobium</taxon>
    </lineage>
</organism>
<evidence type="ECO:0000313" key="1">
    <source>
        <dbReference type="EMBL" id="SPQ01573.1"/>
    </source>
</evidence>
<keyword evidence="2" id="KW-1185">Reference proteome</keyword>
<dbReference type="InterPro" id="IPR029069">
    <property type="entry name" value="HotDog_dom_sf"/>
</dbReference>
<gene>
    <name evidence="1" type="ORF">NBG4_60049</name>
</gene>
<proteinExistence type="predicted"/>
<dbReference type="SUPFAM" id="SSF54637">
    <property type="entry name" value="Thioesterase/thiol ester dehydrase-isomerase"/>
    <property type="match status" value="1"/>
</dbReference>
<protein>
    <submittedName>
        <fullName evidence="1">Putative thioesterase</fullName>
    </submittedName>
</protein>
<dbReference type="Pfam" id="PF14539">
    <property type="entry name" value="DUF4442"/>
    <property type="match status" value="1"/>
</dbReference>
<evidence type="ECO:0000313" key="2">
    <source>
        <dbReference type="Proteomes" id="UP000245125"/>
    </source>
</evidence>